<dbReference type="PANTHER" id="PTHR11157:SF21">
    <property type="entry name" value="ELONGATION OF VERY LONG CHAIN FATTY ACIDS PROTEIN"/>
    <property type="match status" value="1"/>
</dbReference>
<feature type="transmembrane region" description="Helical" evidence="10">
    <location>
        <begin position="162"/>
        <end position="180"/>
    </location>
</feature>
<gene>
    <name evidence="11" type="primary">AUGUSTUS-3.0.2_02899</name>
    <name evidence="11" type="ORF">TcasGA2_TC002899</name>
</gene>
<dbReference type="GO" id="GO:0019367">
    <property type="term" value="P:fatty acid elongation, saturated fatty acid"/>
    <property type="evidence" value="ECO:0000318"/>
    <property type="project" value="GO_Central"/>
</dbReference>
<evidence type="ECO:0000256" key="6">
    <source>
        <dbReference type="ARBA" id="ARBA00022989"/>
    </source>
</evidence>
<sequence length="260" mass="30695">MTSVLEHLVSGYSKLVQWSDTRSRYFPFMGSPLPIITVLSVYFWYIFDYGPKVMKNAPAKDITNVMKTYNLLQIFFNFIGITWGVILWNDTKLLCTPITENILVFPHYMYFLLKAVDLIDTVFFVLRKRFDQITFLHVYHHVIMLVGSWVTCNYFPGGQLYFLGFINSFVHAVMYLYYYLSLVDPSYKKSIWWKKHLTQLQIAQHCTVFVTFLIPLLNPECSYPKWILMSYLPACALMIYLFTDFYVNAYVKKKPPKAVQ</sequence>
<dbReference type="PANTHER" id="PTHR11157">
    <property type="entry name" value="FATTY ACID ACYL TRANSFERASE-RELATED"/>
    <property type="match status" value="1"/>
</dbReference>
<name>D6WHH8_TRICA</name>
<reference evidence="11 12" key="2">
    <citation type="journal article" date="2010" name="Nucleic Acids Res.">
        <title>BeetleBase in 2010: revisions to provide comprehensive genomic information for Tribolium castaneum.</title>
        <authorList>
            <person name="Kim H.S."/>
            <person name="Murphy T."/>
            <person name="Xia J."/>
            <person name="Caragea D."/>
            <person name="Park Y."/>
            <person name="Beeman R.W."/>
            <person name="Lorenzen M.D."/>
            <person name="Butcher S."/>
            <person name="Manak J.R."/>
            <person name="Brown S.J."/>
        </authorList>
    </citation>
    <scope>GENOME REANNOTATION</scope>
    <source>
        <strain evidence="11 12">Georgia GA2</strain>
    </source>
</reference>
<dbReference type="EMBL" id="KQ971321">
    <property type="protein sequence ID" value="EFA00084.1"/>
    <property type="molecule type" value="Genomic_DNA"/>
</dbReference>
<dbReference type="Pfam" id="PF01151">
    <property type="entry name" value="ELO"/>
    <property type="match status" value="1"/>
</dbReference>
<evidence type="ECO:0000256" key="4">
    <source>
        <dbReference type="ARBA" id="ARBA00022692"/>
    </source>
</evidence>
<dbReference type="OrthoDB" id="434092at2759"/>
<dbReference type="KEGG" id="tca:664297"/>
<accession>D6WHH8</accession>
<dbReference type="InterPro" id="IPR030457">
    <property type="entry name" value="ELO_CS"/>
</dbReference>
<dbReference type="GO" id="GO:0034625">
    <property type="term" value="P:fatty acid elongation, monounsaturated fatty acid"/>
    <property type="evidence" value="ECO:0000318"/>
    <property type="project" value="GO_Central"/>
</dbReference>
<organism evidence="11 12">
    <name type="scientific">Tribolium castaneum</name>
    <name type="common">Red flour beetle</name>
    <dbReference type="NCBI Taxonomy" id="7070"/>
    <lineage>
        <taxon>Eukaryota</taxon>
        <taxon>Metazoa</taxon>
        <taxon>Ecdysozoa</taxon>
        <taxon>Arthropoda</taxon>
        <taxon>Hexapoda</taxon>
        <taxon>Insecta</taxon>
        <taxon>Pterygota</taxon>
        <taxon>Neoptera</taxon>
        <taxon>Endopterygota</taxon>
        <taxon>Coleoptera</taxon>
        <taxon>Polyphaga</taxon>
        <taxon>Cucujiformia</taxon>
        <taxon>Tenebrionidae</taxon>
        <taxon>Tenebrionidae incertae sedis</taxon>
        <taxon>Tribolium</taxon>
    </lineage>
</organism>
<dbReference type="GO" id="GO:0030148">
    <property type="term" value="P:sphingolipid biosynthetic process"/>
    <property type="evidence" value="ECO:0000318"/>
    <property type="project" value="GO_Central"/>
</dbReference>
<dbReference type="InParanoid" id="D6WHH8"/>
<evidence type="ECO:0000256" key="8">
    <source>
        <dbReference type="ARBA" id="ARBA00023136"/>
    </source>
</evidence>
<keyword evidence="4 10" id="KW-0812">Transmembrane</keyword>
<comment type="subcellular location">
    <subcellularLocation>
        <location evidence="1">Membrane</location>
        <topology evidence="1">Multi-pass membrane protein</topology>
    </subcellularLocation>
</comment>
<keyword evidence="12" id="KW-1185">Reference proteome</keyword>
<dbReference type="GO" id="GO:0005789">
    <property type="term" value="C:endoplasmic reticulum membrane"/>
    <property type="evidence" value="ECO:0000318"/>
    <property type="project" value="GO_Central"/>
</dbReference>
<dbReference type="PhylomeDB" id="D6WHH8"/>
<feature type="transmembrane region" description="Helical" evidence="10">
    <location>
        <begin position="25"/>
        <end position="47"/>
    </location>
</feature>
<comment type="similarity">
    <text evidence="10">Belongs to the ELO family.</text>
</comment>
<keyword evidence="9 10" id="KW-0275">Fatty acid biosynthesis</keyword>
<dbReference type="AlphaFoldDB" id="D6WHH8"/>
<evidence type="ECO:0000256" key="1">
    <source>
        <dbReference type="ARBA" id="ARBA00004141"/>
    </source>
</evidence>
<dbReference type="InterPro" id="IPR002076">
    <property type="entry name" value="ELO_fam"/>
</dbReference>
<dbReference type="Proteomes" id="UP000007266">
    <property type="component" value="Linkage group 3"/>
</dbReference>
<evidence type="ECO:0000313" key="11">
    <source>
        <dbReference type="EMBL" id="EFA00084.1"/>
    </source>
</evidence>
<evidence type="ECO:0000256" key="9">
    <source>
        <dbReference type="ARBA" id="ARBA00023160"/>
    </source>
</evidence>
<dbReference type="GO" id="GO:0042761">
    <property type="term" value="P:very long-chain fatty acid biosynthetic process"/>
    <property type="evidence" value="ECO:0000318"/>
    <property type="project" value="GO_Central"/>
</dbReference>
<dbReference type="PROSITE" id="PS01188">
    <property type="entry name" value="ELO"/>
    <property type="match status" value="1"/>
</dbReference>
<evidence type="ECO:0000313" key="12">
    <source>
        <dbReference type="Proteomes" id="UP000007266"/>
    </source>
</evidence>
<keyword evidence="2 10" id="KW-0444">Lipid biosynthesis</keyword>
<evidence type="ECO:0000256" key="5">
    <source>
        <dbReference type="ARBA" id="ARBA00022832"/>
    </source>
</evidence>
<protein>
    <recommendedName>
        <fullName evidence="10">Elongation of very long chain fatty acids protein</fullName>
        <ecNumber evidence="10">2.3.1.199</ecNumber>
    </recommendedName>
    <alternativeName>
        <fullName evidence="10">Very-long-chain 3-oxoacyl-CoA synthase</fullName>
    </alternativeName>
</protein>
<evidence type="ECO:0000256" key="10">
    <source>
        <dbReference type="RuleBase" id="RU361115"/>
    </source>
</evidence>
<feature type="transmembrane region" description="Helical" evidence="10">
    <location>
        <begin position="223"/>
        <end position="247"/>
    </location>
</feature>
<dbReference type="eggNOG" id="KOG3071">
    <property type="taxonomic scope" value="Eukaryota"/>
</dbReference>
<feature type="transmembrane region" description="Helical" evidence="10">
    <location>
        <begin position="108"/>
        <end position="126"/>
    </location>
</feature>
<evidence type="ECO:0000256" key="7">
    <source>
        <dbReference type="ARBA" id="ARBA00023098"/>
    </source>
</evidence>
<dbReference type="OMA" id="ERWITYI"/>
<keyword evidence="8 10" id="KW-0472">Membrane</keyword>
<dbReference type="GO" id="GO:0034626">
    <property type="term" value="P:fatty acid elongation, polyunsaturated fatty acid"/>
    <property type="evidence" value="ECO:0000318"/>
    <property type="project" value="GO_Central"/>
</dbReference>
<dbReference type="STRING" id="7070.D6WHH8"/>
<feature type="transmembrane region" description="Helical" evidence="10">
    <location>
        <begin position="68"/>
        <end position="88"/>
    </location>
</feature>
<keyword evidence="3 10" id="KW-0808">Transferase</keyword>
<evidence type="ECO:0000256" key="3">
    <source>
        <dbReference type="ARBA" id="ARBA00022679"/>
    </source>
</evidence>
<keyword evidence="7 10" id="KW-0443">Lipid metabolism</keyword>
<keyword evidence="5 10" id="KW-0276">Fatty acid metabolism</keyword>
<comment type="catalytic activity">
    <reaction evidence="10">
        <text>a very-long-chain acyl-CoA + malonyl-CoA + H(+) = a very-long-chain 3-oxoacyl-CoA + CO2 + CoA</text>
        <dbReference type="Rhea" id="RHEA:32727"/>
        <dbReference type="ChEBI" id="CHEBI:15378"/>
        <dbReference type="ChEBI" id="CHEBI:16526"/>
        <dbReference type="ChEBI" id="CHEBI:57287"/>
        <dbReference type="ChEBI" id="CHEBI:57384"/>
        <dbReference type="ChEBI" id="CHEBI:90725"/>
        <dbReference type="ChEBI" id="CHEBI:90736"/>
        <dbReference type="EC" id="2.3.1.199"/>
    </reaction>
</comment>
<reference evidence="11 12" key="1">
    <citation type="journal article" date="2008" name="Nature">
        <title>The genome of the model beetle and pest Tribolium castaneum.</title>
        <authorList>
            <consortium name="Tribolium Genome Sequencing Consortium"/>
            <person name="Richards S."/>
            <person name="Gibbs R.A."/>
            <person name="Weinstock G.M."/>
            <person name="Brown S.J."/>
            <person name="Denell R."/>
            <person name="Beeman R.W."/>
            <person name="Gibbs R."/>
            <person name="Beeman R.W."/>
            <person name="Brown S.J."/>
            <person name="Bucher G."/>
            <person name="Friedrich M."/>
            <person name="Grimmelikhuijzen C.J."/>
            <person name="Klingler M."/>
            <person name="Lorenzen M."/>
            <person name="Richards S."/>
            <person name="Roth S."/>
            <person name="Schroder R."/>
            <person name="Tautz D."/>
            <person name="Zdobnov E.M."/>
            <person name="Muzny D."/>
            <person name="Gibbs R.A."/>
            <person name="Weinstock G.M."/>
            <person name="Attaway T."/>
            <person name="Bell S."/>
            <person name="Buhay C.J."/>
            <person name="Chandrabose M.N."/>
            <person name="Chavez D."/>
            <person name="Clerk-Blankenburg K.P."/>
            <person name="Cree A."/>
            <person name="Dao M."/>
            <person name="Davis C."/>
            <person name="Chacko J."/>
            <person name="Dinh H."/>
            <person name="Dugan-Rocha S."/>
            <person name="Fowler G."/>
            <person name="Garner T.T."/>
            <person name="Garnes J."/>
            <person name="Gnirke A."/>
            <person name="Hawes A."/>
            <person name="Hernandez J."/>
            <person name="Hines S."/>
            <person name="Holder M."/>
            <person name="Hume J."/>
            <person name="Jhangiani S.N."/>
            <person name="Joshi V."/>
            <person name="Khan Z.M."/>
            <person name="Jackson L."/>
            <person name="Kovar C."/>
            <person name="Kowis A."/>
            <person name="Lee S."/>
            <person name="Lewis L.R."/>
            <person name="Margolis J."/>
            <person name="Morgan M."/>
            <person name="Nazareth L.V."/>
            <person name="Nguyen N."/>
            <person name="Okwuonu G."/>
            <person name="Parker D."/>
            <person name="Richards S."/>
            <person name="Ruiz S.J."/>
            <person name="Santibanez J."/>
            <person name="Savard J."/>
            <person name="Scherer S.E."/>
            <person name="Schneider B."/>
            <person name="Sodergren E."/>
            <person name="Tautz D."/>
            <person name="Vattahil S."/>
            <person name="Villasana D."/>
            <person name="White C.S."/>
            <person name="Wright R."/>
            <person name="Park Y."/>
            <person name="Beeman R.W."/>
            <person name="Lord J."/>
            <person name="Oppert B."/>
            <person name="Lorenzen M."/>
            <person name="Brown S."/>
            <person name="Wang L."/>
            <person name="Savard J."/>
            <person name="Tautz D."/>
            <person name="Richards S."/>
            <person name="Weinstock G."/>
            <person name="Gibbs R.A."/>
            <person name="Liu Y."/>
            <person name="Worley K."/>
            <person name="Weinstock G."/>
            <person name="Elsik C.G."/>
            <person name="Reese J.T."/>
            <person name="Elhaik E."/>
            <person name="Landan G."/>
            <person name="Graur D."/>
            <person name="Arensburger P."/>
            <person name="Atkinson P."/>
            <person name="Beeman R.W."/>
            <person name="Beidler J."/>
            <person name="Brown S.J."/>
            <person name="Demuth J.P."/>
            <person name="Drury D.W."/>
            <person name="Du Y.Z."/>
            <person name="Fujiwara H."/>
            <person name="Lorenzen M."/>
            <person name="Maselli V."/>
            <person name="Osanai M."/>
            <person name="Park Y."/>
            <person name="Robertson H.M."/>
            <person name="Tu Z."/>
            <person name="Wang J.J."/>
            <person name="Wang S."/>
            <person name="Richards S."/>
            <person name="Song H."/>
            <person name="Zhang L."/>
            <person name="Sodergren E."/>
            <person name="Werner D."/>
            <person name="Stanke M."/>
            <person name="Morgenstern B."/>
            <person name="Solovyev V."/>
            <person name="Kosarev P."/>
            <person name="Brown G."/>
            <person name="Chen H.C."/>
            <person name="Ermolaeva O."/>
            <person name="Hlavina W."/>
            <person name="Kapustin Y."/>
            <person name="Kiryutin B."/>
            <person name="Kitts P."/>
            <person name="Maglott D."/>
            <person name="Pruitt K."/>
            <person name="Sapojnikov V."/>
            <person name="Souvorov A."/>
            <person name="Mackey A.J."/>
            <person name="Waterhouse R.M."/>
            <person name="Wyder S."/>
            <person name="Zdobnov E.M."/>
            <person name="Zdobnov E.M."/>
            <person name="Wyder S."/>
            <person name="Kriventseva E.V."/>
            <person name="Kadowaki T."/>
            <person name="Bork P."/>
            <person name="Aranda M."/>
            <person name="Bao R."/>
            <person name="Beermann A."/>
            <person name="Berns N."/>
            <person name="Bolognesi R."/>
            <person name="Bonneton F."/>
            <person name="Bopp D."/>
            <person name="Brown S.J."/>
            <person name="Bucher G."/>
            <person name="Butts T."/>
            <person name="Chaumot A."/>
            <person name="Denell R.E."/>
            <person name="Ferrier D.E."/>
            <person name="Friedrich M."/>
            <person name="Gordon C.M."/>
            <person name="Jindra M."/>
            <person name="Klingler M."/>
            <person name="Lan Q."/>
            <person name="Lattorff H.M."/>
            <person name="Laudet V."/>
            <person name="von Levetsow C."/>
            <person name="Liu Z."/>
            <person name="Lutz R."/>
            <person name="Lynch J.A."/>
            <person name="da Fonseca R.N."/>
            <person name="Posnien N."/>
            <person name="Reuter R."/>
            <person name="Roth S."/>
            <person name="Savard J."/>
            <person name="Schinko J.B."/>
            <person name="Schmitt C."/>
            <person name="Schoppmeier M."/>
            <person name="Schroder R."/>
            <person name="Shippy T.D."/>
            <person name="Simonnet F."/>
            <person name="Marques-Souza H."/>
            <person name="Tautz D."/>
            <person name="Tomoyasu Y."/>
            <person name="Trauner J."/>
            <person name="Van der Zee M."/>
            <person name="Vervoort M."/>
            <person name="Wittkopp N."/>
            <person name="Wimmer E.A."/>
            <person name="Yang X."/>
            <person name="Jones A.K."/>
            <person name="Sattelle D.B."/>
            <person name="Ebert P.R."/>
            <person name="Nelson D."/>
            <person name="Scott J.G."/>
            <person name="Beeman R.W."/>
            <person name="Muthukrishnan S."/>
            <person name="Kramer K.J."/>
            <person name="Arakane Y."/>
            <person name="Beeman R.W."/>
            <person name="Zhu Q."/>
            <person name="Hogenkamp D."/>
            <person name="Dixit R."/>
            <person name="Oppert B."/>
            <person name="Jiang H."/>
            <person name="Zou Z."/>
            <person name="Marshall J."/>
            <person name="Elpidina E."/>
            <person name="Vinokurov K."/>
            <person name="Oppert C."/>
            <person name="Zou Z."/>
            <person name="Evans J."/>
            <person name="Lu Z."/>
            <person name="Zhao P."/>
            <person name="Sumathipala N."/>
            <person name="Altincicek B."/>
            <person name="Vilcinskas A."/>
            <person name="Williams M."/>
            <person name="Hultmark D."/>
            <person name="Hetru C."/>
            <person name="Jiang H."/>
            <person name="Grimmelikhuijzen C.J."/>
            <person name="Hauser F."/>
            <person name="Cazzamali G."/>
            <person name="Williamson M."/>
            <person name="Park Y."/>
            <person name="Li B."/>
            <person name="Tanaka Y."/>
            <person name="Predel R."/>
            <person name="Neupert S."/>
            <person name="Schachtner J."/>
            <person name="Verleyen P."/>
            <person name="Raible F."/>
            <person name="Bork P."/>
            <person name="Friedrich M."/>
            <person name="Walden K.K."/>
            <person name="Robertson H.M."/>
            <person name="Angeli S."/>
            <person name="Foret S."/>
            <person name="Bucher G."/>
            <person name="Schuetz S."/>
            <person name="Maleszka R."/>
            <person name="Wimmer E.A."/>
            <person name="Beeman R.W."/>
            <person name="Lorenzen M."/>
            <person name="Tomoyasu Y."/>
            <person name="Miller S.C."/>
            <person name="Grossmann D."/>
            <person name="Bucher G."/>
        </authorList>
    </citation>
    <scope>NUCLEOTIDE SEQUENCE [LARGE SCALE GENOMIC DNA]</scope>
    <source>
        <strain evidence="11 12">Georgia GA2</strain>
    </source>
</reference>
<proteinExistence type="inferred from homology"/>
<dbReference type="GO" id="GO:0009922">
    <property type="term" value="F:fatty acid elongase activity"/>
    <property type="evidence" value="ECO:0000318"/>
    <property type="project" value="GO_Central"/>
</dbReference>
<feature type="transmembrane region" description="Helical" evidence="10">
    <location>
        <begin position="138"/>
        <end position="156"/>
    </location>
</feature>
<evidence type="ECO:0000256" key="2">
    <source>
        <dbReference type="ARBA" id="ARBA00022516"/>
    </source>
</evidence>
<dbReference type="EC" id="2.3.1.199" evidence="10"/>
<keyword evidence="6 10" id="KW-1133">Transmembrane helix</keyword>
<dbReference type="HOGENOM" id="CLU_048483_0_2_1"/>
<feature type="transmembrane region" description="Helical" evidence="10">
    <location>
        <begin position="200"/>
        <end position="217"/>
    </location>
</feature>